<evidence type="ECO:0000313" key="1">
    <source>
        <dbReference type="EMBL" id="QIR75118.1"/>
    </source>
</evidence>
<sequence>MEDGLMGEFAKEKINKAITILNKQGKLSKSSLAYCEQIISIIGEPILKRQLQRMLDSKRLHKMDEIDRLKADISELHQKLKKLENRK</sequence>
<organism evidence="1 2">
    <name type="scientific">Sulfurospirillum diekertiae</name>
    <dbReference type="NCBI Taxonomy" id="1854492"/>
    <lineage>
        <taxon>Bacteria</taxon>
        <taxon>Pseudomonadati</taxon>
        <taxon>Campylobacterota</taxon>
        <taxon>Epsilonproteobacteria</taxon>
        <taxon>Campylobacterales</taxon>
        <taxon>Sulfurospirillaceae</taxon>
        <taxon>Sulfurospirillum</taxon>
    </lineage>
</organism>
<dbReference type="RefSeq" id="WP_167749233.1">
    <property type="nucleotide sequence ID" value="NZ_CP039734.2"/>
</dbReference>
<dbReference type="EMBL" id="CP039734">
    <property type="protein sequence ID" value="QIR75118.1"/>
    <property type="molecule type" value="Genomic_DNA"/>
</dbReference>
<evidence type="ECO:0000313" key="2">
    <source>
        <dbReference type="Proteomes" id="UP000502831"/>
    </source>
</evidence>
<accession>A0AA92FFL9</accession>
<dbReference type="Proteomes" id="UP000502831">
    <property type="component" value="Chromosome"/>
</dbReference>
<reference evidence="1 2" key="1">
    <citation type="journal article" date="2017" name="Environ. Sci. Technol.">
        <title>Organohalide Respiration with Chlorinated Ethenes under Low pH Conditions.</title>
        <authorList>
            <person name="Yang Y."/>
            <person name="Capiro N.L."/>
            <person name="Marcet T.F."/>
            <person name="Yan J."/>
            <person name="Pennell K.D."/>
            <person name="Loffler F.E."/>
        </authorList>
    </citation>
    <scope>NUCLEOTIDE SEQUENCE [LARGE SCALE GENOMIC DNA]</scope>
    <source>
        <strain evidence="1 2">ACSDCE</strain>
    </source>
</reference>
<dbReference type="AlphaFoldDB" id="A0AA92FFL9"/>
<gene>
    <name evidence="1" type="ORF">FA584_02350</name>
</gene>
<protein>
    <submittedName>
        <fullName evidence="1">Uncharacterized protein</fullName>
    </submittedName>
</protein>
<proteinExistence type="predicted"/>
<name>A0AA92FFL9_9BACT</name>